<evidence type="ECO:0000313" key="6">
    <source>
        <dbReference type="Proteomes" id="UP000186883"/>
    </source>
</evidence>
<dbReference type="PANTHER" id="PTHR35174:SF3">
    <property type="entry name" value="BLL7171 PROTEIN"/>
    <property type="match status" value="1"/>
</dbReference>
<sequence>MRQYLLAVQFDESAPPEPEEEVRAMMARTGKVTDEMKAAGSWVFVGGLQHSDASTVVRPANGQTAITDGPFAETKEQLGGFWVIQVEDLDQALAWAEKCASACGQPIEVRPFDDGSRRR</sequence>
<dbReference type="Pfam" id="PF03795">
    <property type="entry name" value="YCII"/>
    <property type="match status" value="1"/>
</dbReference>
<comment type="caution">
    <text evidence="3">The sequence shown here is derived from an EMBL/GenBank/DDBJ whole genome shotgun (WGS) entry which is preliminary data.</text>
</comment>
<protein>
    <recommendedName>
        <fullName evidence="2">YCII-related domain-containing protein</fullName>
    </recommendedName>
</protein>
<dbReference type="InterPro" id="IPR011008">
    <property type="entry name" value="Dimeric_a/b-barrel"/>
</dbReference>
<dbReference type="AlphaFoldDB" id="A0A154MFH8"/>
<dbReference type="EMBL" id="LOBU02000001">
    <property type="protein sequence ID" value="OKA11326.1"/>
    <property type="molecule type" value="Genomic_DNA"/>
</dbReference>
<dbReference type="SUPFAM" id="SSF54909">
    <property type="entry name" value="Dimeric alpha+beta barrel"/>
    <property type="match status" value="1"/>
</dbReference>
<keyword evidence="6" id="KW-1185">Reference proteome</keyword>
<evidence type="ECO:0000313" key="5">
    <source>
        <dbReference type="Proteomes" id="UP000076321"/>
    </source>
</evidence>
<gene>
    <name evidence="4" type="ORF">ATP06_0200185</name>
    <name evidence="3" type="ORF">AVL48_36935</name>
</gene>
<dbReference type="Proteomes" id="UP000076321">
    <property type="component" value="Unassembled WGS sequence"/>
</dbReference>
<dbReference type="PANTHER" id="PTHR35174">
    <property type="entry name" value="BLL7171 PROTEIN-RELATED"/>
    <property type="match status" value="1"/>
</dbReference>
<reference evidence="3 5" key="1">
    <citation type="submission" date="2015-12" db="EMBL/GenBank/DDBJ databases">
        <title>Amycolatopsis regifaucium genome sequencing and assembly.</title>
        <authorList>
            <person name="Mayilraj S."/>
        </authorList>
    </citation>
    <scope>NUCLEOTIDE SEQUENCE [LARGE SCALE GENOMIC DNA]</scope>
    <source>
        <strain evidence="3 5">GY080</strain>
    </source>
</reference>
<evidence type="ECO:0000259" key="2">
    <source>
        <dbReference type="Pfam" id="PF03795"/>
    </source>
</evidence>
<dbReference type="InterPro" id="IPR005545">
    <property type="entry name" value="YCII"/>
</dbReference>
<name>A0A154MFH8_9PSEU</name>
<dbReference type="Gene3D" id="3.30.70.1060">
    <property type="entry name" value="Dimeric alpha+beta barrel"/>
    <property type="match status" value="1"/>
</dbReference>
<evidence type="ECO:0000256" key="1">
    <source>
        <dbReference type="ARBA" id="ARBA00007689"/>
    </source>
</evidence>
<comment type="similarity">
    <text evidence="1">Belongs to the YciI family.</text>
</comment>
<proteinExistence type="inferred from homology"/>
<organism evidence="3 5">
    <name type="scientific">Amycolatopsis regifaucium</name>
    <dbReference type="NCBI Taxonomy" id="546365"/>
    <lineage>
        <taxon>Bacteria</taxon>
        <taxon>Bacillati</taxon>
        <taxon>Actinomycetota</taxon>
        <taxon>Actinomycetes</taxon>
        <taxon>Pseudonocardiales</taxon>
        <taxon>Pseudonocardiaceae</taxon>
        <taxon>Amycolatopsis</taxon>
    </lineage>
</organism>
<dbReference type="RefSeq" id="WP_061983762.1">
    <property type="nucleotide sequence ID" value="NZ_FOPQ01000004.1"/>
</dbReference>
<feature type="domain" description="YCII-related" evidence="2">
    <location>
        <begin position="7"/>
        <end position="101"/>
    </location>
</feature>
<dbReference type="EMBL" id="LQCI01000027">
    <property type="protein sequence ID" value="KZB82950.1"/>
    <property type="molecule type" value="Genomic_DNA"/>
</dbReference>
<evidence type="ECO:0000313" key="3">
    <source>
        <dbReference type="EMBL" id="KZB82950.1"/>
    </source>
</evidence>
<evidence type="ECO:0000313" key="4">
    <source>
        <dbReference type="EMBL" id="OKA11326.1"/>
    </source>
</evidence>
<accession>A0A154MFH8</accession>
<dbReference type="OrthoDB" id="668782at2"/>
<reference evidence="4 6" key="2">
    <citation type="submission" date="2016-11" db="EMBL/GenBank/DDBJ databases">
        <title>Genome sequencing of Amycolatopsis regifaucium.</title>
        <authorList>
            <person name="Mayilraj S."/>
            <person name="Kaur N."/>
        </authorList>
    </citation>
    <scope>NUCLEOTIDE SEQUENCE [LARGE SCALE GENOMIC DNA]</scope>
    <source>
        <strain evidence="4 6">GY080</strain>
    </source>
</reference>
<dbReference type="Proteomes" id="UP000186883">
    <property type="component" value="Unassembled WGS sequence"/>
</dbReference>